<evidence type="ECO:0000313" key="2">
    <source>
        <dbReference type="Proteomes" id="UP000608420"/>
    </source>
</evidence>
<dbReference type="EMBL" id="BMIW01000053">
    <property type="protein sequence ID" value="GGG18548.1"/>
    <property type="molecule type" value="Genomic_DNA"/>
</dbReference>
<organism evidence="1 2">
    <name type="scientific">Paenibacillus aceti</name>
    <dbReference type="NCBI Taxonomy" id="1820010"/>
    <lineage>
        <taxon>Bacteria</taxon>
        <taxon>Bacillati</taxon>
        <taxon>Bacillota</taxon>
        <taxon>Bacilli</taxon>
        <taxon>Bacillales</taxon>
        <taxon>Paenibacillaceae</taxon>
        <taxon>Paenibacillus</taxon>
    </lineage>
</organism>
<sequence>MNQEVINAIEKAGIPYIVNFKISKEMTNQKRSGVVAIVKTKNEEIQKNEIDKIISGTFSKDMFISFFDYDENWVLSIKFNVYREIEYCYPFTKCDEFGIEIKQ</sequence>
<name>A0ABQ1W8W0_9BACL</name>
<accession>A0ABQ1W8W0</accession>
<proteinExistence type="predicted"/>
<dbReference type="Proteomes" id="UP000608420">
    <property type="component" value="Unassembled WGS sequence"/>
</dbReference>
<protein>
    <submittedName>
        <fullName evidence="1">Uncharacterized protein</fullName>
    </submittedName>
</protein>
<comment type="caution">
    <text evidence="1">The sequence shown here is derived from an EMBL/GenBank/DDBJ whole genome shotgun (WGS) entry which is preliminary data.</text>
</comment>
<keyword evidence="2" id="KW-1185">Reference proteome</keyword>
<reference evidence="2" key="1">
    <citation type="journal article" date="2019" name="Int. J. Syst. Evol. Microbiol.">
        <title>The Global Catalogue of Microorganisms (GCM) 10K type strain sequencing project: providing services to taxonomists for standard genome sequencing and annotation.</title>
        <authorList>
            <consortium name="The Broad Institute Genomics Platform"/>
            <consortium name="The Broad Institute Genome Sequencing Center for Infectious Disease"/>
            <person name="Wu L."/>
            <person name="Ma J."/>
        </authorList>
    </citation>
    <scope>NUCLEOTIDE SEQUENCE [LARGE SCALE GENOMIC DNA]</scope>
    <source>
        <strain evidence="2">CGMCC 1.15420</strain>
    </source>
</reference>
<gene>
    <name evidence="1" type="ORF">GCM10010913_45900</name>
</gene>
<evidence type="ECO:0000313" key="1">
    <source>
        <dbReference type="EMBL" id="GGG18548.1"/>
    </source>
</evidence>